<dbReference type="InterPro" id="IPR035983">
    <property type="entry name" value="Hect_E3_ubiquitin_ligase"/>
</dbReference>
<dbReference type="EMBL" id="CACRXK020017560">
    <property type="protein sequence ID" value="CAB4031352.1"/>
    <property type="molecule type" value="Genomic_DNA"/>
</dbReference>
<feature type="non-terminal residue" evidence="1">
    <location>
        <position position="1"/>
    </location>
</feature>
<evidence type="ECO:0000313" key="2">
    <source>
        <dbReference type="Proteomes" id="UP001152795"/>
    </source>
</evidence>
<sequence length="265" mass="30063">KKILLGRDLDVSDVSSELSRDTNYISVDRDNILETTFSELNDVKDPRITFEVQFYGEQAEDRGGPGKEWIRLCNQKIQPKYFEQGLKEHLASDYFYIGQMAAIALLQNGQLPVYIPETVLQNVFTGPYPSTHPCISNLQKGLDTLGIHTVGRKFPQFLHLFRPSENAKLSVKRLLYLLIPKFSEKGSNSQKYEKSAYAHFVKYVREVASGRRVTKLENILEFATCASEEPLLGFALSPSIEFVEATCASREPSYNSDERAPQNQI</sequence>
<gene>
    <name evidence="1" type="ORF">PACLA_8A036873</name>
</gene>
<dbReference type="SUPFAM" id="SSF56204">
    <property type="entry name" value="Hect, E3 ligase catalytic domain"/>
    <property type="match status" value="1"/>
</dbReference>
<dbReference type="GO" id="GO:0004842">
    <property type="term" value="F:ubiquitin-protein transferase activity"/>
    <property type="evidence" value="ECO:0007669"/>
    <property type="project" value="InterPro"/>
</dbReference>
<keyword evidence="2" id="KW-1185">Reference proteome</keyword>
<dbReference type="AlphaFoldDB" id="A0A7D9JLS1"/>
<dbReference type="Proteomes" id="UP001152795">
    <property type="component" value="Unassembled WGS sequence"/>
</dbReference>
<comment type="caution">
    <text evidence="1">The sequence shown here is derived from an EMBL/GenBank/DDBJ whole genome shotgun (WGS) entry which is preliminary data.</text>
</comment>
<dbReference type="OrthoDB" id="5977147at2759"/>
<protein>
    <submittedName>
        <fullName evidence="1">PREDICTED: uncharacterized protein LOC105348199</fullName>
    </submittedName>
</protein>
<reference evidence="1" key="1">
    <citation type="submission" date="2020-04" db="EMBL/GenBank/DDBJ databases">
        <authorList>
            <person name="Alioto T."/>
            <person name="Alioto T."/>
            <person name="Gomez Garrido J."/>
        </authorList>
    </citation>
    <scope>NUCLEOTIDE SEQUENCE</scope>
    <source>
        <strain evidence="1">A484AB</strain>
    </source>
</reference>
<proteinExistence type="predicted"/>
<name>A0A7D9JLS1_PARCT</name>
<accession>A0A7D9JLS1</accession>
<dbReference type="Gene3D" id="3.90.1750.10">
    <property type="entry name" value="Hect, E3 ligase catalytic domains"/>
    <property type="match status" value="1"/>
</dbReference>
<organism evidence="1 2">
    <name type="scientific">Paramuricea clavata</name>
    <name type="common">Red gorgonian</name>
    <name type="synonym">Violescent sea-whip</name>
    <dbReference type="NCBI Taxonomy" id="317549"/>
    <lineage>
        <taxon>Eukaryota</taxon>
        <taxon>Metazoa</taxon>
        <taxon>Cnidaria</taxon>
        <taxon>Anthozoa</taxon>
        <taxon>Octocorallia</taxon>
        <taxon>Malacalcyonacea</taxon>
        <taxon>Plexauridae</taxon>
        <taxon>Paramuricea</taxon>
    </lineage>
</organism>
<evidence type="ECO:0000313" key="1">
    <source>
        <dbReference type="EMBL" id="CAB4031352.1"/>
    </source>
</evidence>